<feature type="region of interest" description="Disordered" evidence="1">
    <location>
        <begin position="105"/>
        <end position="133"/>
    </location>
</feature>
<dbReference type="EMBL" id="NHTK01000480">
    <property type="protein sequence ID" value="PPR07289.1"/>
    <property type="molecule type" value="Genomic_DNA"/>
</dbReference>
<gene>
    <name evidence="2" type="ORF">CVT24_010059</name>
</gene>
<evidence type="ECO:0000313" key="3">
    <source>
        <dbReference type="Proteomes" id="UP000284842"/>
    </source>
</evidence>
<dbReference type="AlphaFoldDB" id="A0A409YWC1"/>
<keyword evidence="3" id="KW-1185">Reference proteome</keyword>
<protein>
    <submittedName>
        <fullName evidence="2">Uncharacterized protein</fullName>
    </submittedName>
</protein>
<dbReference type="InParanoid" id="A0A409YWC1"/>
<evidence type="ECO:0000313" key="2">
    <source>
        <dbReference type="EMBL" id="PPR07289.1"/>
    </source>
</evidence>
<comment type="caution">
    <text evidence="2">The sequence shown here is derived from an EMBL/GenBank/DDBJ whole genome shotgun (WGS) entry which is preliminary data.</text>
</comment>
<name>A0A409YWC1_9AGAR</name>
<accession>A0A409YWC1</accession>
<reference evidence="2 3" key="1">
    <citation type="journal article" date="2018" name="Evol. Lett.">
        <title>Horizontal gene cluster transfer increased hallucinogenic mushroom diversity.</title>
        <authorList>
            <person name="Reynolds H.T."/>
            <person name="Vijayakumar V."/>
            <person name="Gluck-Thaler E."/>
            <person name="Korotkin H.B."/>
            <person name="Matheny P.B."/>
            <person name="Slot J.C."/>
        </authorList>
    </citation>
    <scope>NUCLEOTIDE SEQUENCE [LARGE SCALE GENOMIC DNA]</scope>
    <source>
        <strain evidence="2 3">2629</strain>
    </source>
</reference>
<proteinExistence type="predicted"/>
<dbReference type="Proteomes" id="UP000284842">
    <property type="component" value="Unassembled WGS sequence"/>
</dbReference>
<organism evidence="2 3">
    <name type="scientific">Panaeolus cyanescens</name>
    <dbReference type="NCBI Taxonomy" id="181874"/>
    <lineage>
        <taxon>Eukaryota</taxon>
        <taxon>Fungi</taxon>
        <taxon>Dikarya</taxon>
        <taxon>Basidiomycota</taxon>
        <taxon>Agaricomycotina</taxon>
        <taxon>Agaricomycetes</taxon>
        <taxon>Agaricomycetidae</taxon>
        <taxon>Agaricales</taxon>
        <taxon>Agaricineae</taxon>
        <taxon>Galeropsidaceae</taxon>
        <taxon>Panaeolus</taxon>
    </lineage>
</organism>
<evidence type="ECO:0000256" key="1">
    <source>
        <dbReference type="SAM" id="MobiDB-lite"/>
    </source>
</evidence>
<sequence>MTSSTPLNHQPNSNTDSESDIVSVLMCASTSELLTAFTIQRELAPAGRELDAKLEALHQALLQFYNELSNSQRRPRNVARILAQEDEADGLPGLDTSLIDVYMEEEGERQRREQDQQQQSQGSSALSEPSSQAVSRLEQVRLYRLAMGPISPSLSSSSSDDLPDLPPYTPAANLSVSLPFPPGTTVSGVDSSAFFIFYSATPPSTEIPFYPAPDYRPRNMVLRPGVKWQAIFKGRCVGVIYDWDNAKPYVKGPGLRYTTWQGFTTCMAACQEFWKKHALGEVKVVVPTPQVPQPSLA</sequence>